<proteinExistence type="predicted"/>
<organism evidence="1 2">
    <name type="scientific">Rhodopirellula bahusiensis</name>
    <dbReference type="NCBI Taxonomy" id="2014065"/>
    <lineage>
        <taxon>Bacteria</taxon>
        <taxon>Pseudomonadati</taxon>
        <taxon>Planctomycetota</taxon>
        <taxon>Planctomycetia</taxon>
        <taxon>Pirellulales</taxon>
        <taxon>Pirellulaceae</taxon>
        <taxon>Rhodopirellula</taxon>
    </lineage>
</organism>
<comment type="caution">
    <text evidence="1">The sequence shown here is derived from an EMBL/GenBank/DDBJ whole genome shotgun (WGS) entry which is preliminary data.</text>
</comment>
<dbReference type="EMBL" id="NIZW01000001">
    <property type="protein sequence ID" value="PHQ37034.1"/>
    <property type="molecule type" value="Genomic_DNA"/>
</dbReference>
<evidence type="ECO:0000313" key="1">
    <source>
        <dbReference type="EMBL" id="PHQ37034.1"/>
    </source>
</evidence>
<protein>
    <submittedName>
        <fullName evidence="1">Uncharacterized protein</fullName>
    </submittedName>
</protein>
<reference evidence="1 2" key="1">
    <citation type="submission" date="2017-06" db="EMBL/GenBank/DDBJ databases">
        <title>Description of Rhodopirellula bahusiensis sp. nov.</title>
        <authorList>
            <person name="Kizina J."/>
            <person name="Harder J."/>
        </authorList>
    </citation>
    <scope>NUCLEOTIDE SEQUENCE [LARGE SCALE GENOMIC DNA]</scope>
    <source>
        <strain evidence="1 2">SWK21</strain>
    </source>
</reference>
<dbReference type="AlphaFoldDB" id="A0A2G1WD98"/>
<sequence>MNDSWIAIVDRKGLRQLVLETSHALPFLIRRASREDVECFWAVLEPQHVIFIERLRRSGNATSALRWVDYLATDVGRMSLDDSTVPPQLPVDVTIPDNRDREWNY</sequence>
<name>A0A2G1WD98_9BACT</name>
<gene>
    <name evidence="1" type="ORF">CEE69_01290</name>
</gene>
<accession>A0A2G1WD98</accession>
<evidence type="ECO:0000313" key="2">
    <source>
        <dbReference type="Proteomes" id="UP000225740"/>
    </source>
</evidence>
<keyword evidence="2" id="KW-1185">Reference proteome</keyword>
<dbReference type="Proteomes" id="UP000225740">
    <property type="component" value="Unassembled WGS sequence"/>
</dbReference>